<gene>
    <name evidence="2" type="ORF">PXEA_LOCUS6261</name>
</gene>
<dbReference type="Proteomes" id="UP000784294">
    <property type="component" value="Unassembled WGS sequence"/>
</dbReference>
<feature type="compositionally biased region" description="Low complexity" evidence="1">
    <location>
        <begin position="45"/>
        <end position="61"/>
    </location>
</feature>
<feature type="region of interest" description="Disordered" evidence="1">
    <location>
        <begin position="135"/>
        <end position="205"/>
    </location>
</feature>
<proteinExistence type="predicted"/>
<dbReference type="EMBL" id="CAAALY010015948">
    <property type="protein sequence ID" value="VEL12821.1"/>
    <property type="molecule type" value="Genomic_DNA"/>
</dbReference>
<sequence>MFRCGSLPQPGVSITVATSPSHCSSTTASELGLLEFAKGATSSCSSVTASSSEMGSAAGSELDGSENDEESVARPAVARAHKLTSARLVPIAEFESRMETTLAWMLGMEEHLIRNSGEDNLVTRKRWRKRGDGNRRITSSLLGSGVETRNSPLLKDPSSATRSTEMSGEPAIEQQKETLGVLEREAGEEGEYTEEEEDEEDDEDVQKQVEWIKDSDFFAVEETSDIQHLAELARLSFSGRIGGEPSVGVSSTGSHSVTNPAPEGEALVERIHQRLLDRLDMAKKRFETHEVGISWIL</sequence>
<evidence type="ECO:0000256" key="1">
    <source>
        <dbReference type="SAM" id="MobiDB-lite"/>
    </source>
</evidence>
<feature type="compositionally biased region" description="Acidic residues" evidence="1">
    <location>
        <begin position="188"/>
        <end position="204"/>
    </location>
</feature>
<protein>
    <submittedName>
        <fullName evidence="2">Uncharacterized protein</fullName>
    </submittedName>
</protein>
<evidence type="ECO:0000313" key="3">
    <source>
        <dbReference type="Proteomes" id="UP000784294"/>
    </source>
</evidence>
<evidence type="ECO:0000313" key="2">
    <source>
        <dbReference type="EMBL" id="VEL12821.1"/>
    </source>
</evidence>
<dbReference type="AlphaFoldDB" id="A0A3S4ZJ26"/>
<comment type="caution">
    <text evidence="2">The sequence shown here is derived from an EMBL/GenBank/DDBJ whole genome shotgun (WGS) entry which is preliminary data.</text>
</comment>
<reference evidence="2" key="1">
    <citation type="submission" date="2018-11" db="EMBL/GenBank/DDBJ databases">
        <authorList>
            <consortium name="Pathogen Informatics"/>
        </authorList>
    </citation>
    <scope>NUCLEOTIDE SEQUENCE</scope>
</reference>
<organism evidence="2 3">
    <name type="scientific">Protopolystoma xenopodis</name>
    <dbReference type="NCBI Taxonomy" id="117903"/>
    <lineage>
        <taxon>Eukaryota</taxon>
        <taxon>Metazoa</taxon>
        <taxon>Spiralia</taxon>
        <taxon>Lophotrochozoa</taxon>
        <taxon>Platyhelminthes</taxon>
        <taxon>Monogenea</taxon>
        <taxon>Polyopisthocotylea</taxon>
        <taxon>Polystomatidea</taxon>
        <taxon>Polystomatidae</taxon>
        <taxon>Protopolystoma</taxon>
    </lineage>
</organism>
<keyword evidence="3" id="KW-1185">Reference proteome</keyword>
<feature type="region of interest" description="Disordered" evidence="1">
    <location>
        <begin position="45"/>
        <end position="79"/>
    </location>
</feature>
<name>A0A3S4ZJ26_9PLAT</name>
<feature type="compositionally biased region" description="Polar residues" evidence="1">
    <location>
        <begin position="136"/>
        <end position="151"/>
    </location>
</feature>
<accession>A0A3S4ZJ26</accession>